<reference evidence="1" key="2">
    <citation type="submission" date="2018-11" db="EMBL/GenBank/DDBJ databases">
        <authorList>
            <consortium name="NCBI Pathogen Detection Project"/>
        </authorList>
    </citation>
    <scope>NUCLEOTIDE SEQUENCE</scope>
    <source>
        <strain evidence="1">CFIAFB20180419</strain>
    </source>
</reference>
<accession>A0A704NC59</accession>
<gene>
    <name evidence="1" type="ORF">G0G71_22670</name>
</gene>
<dbReference type="AlphaFoldDB" id="A0A704NC59"/>
<sequence length="91" mass="10605">MRFVIIFITLIVSFYTFGGKMAKSRDGNKWRSESTSTIYNLTDGQKFELENKSKDGDSEASFRLYQYYCFTINNIDEQLRYLEISASQGNI</sequence>
<organism evidence="1">
    <name type="scientific">Salmonella enterica</name>
    <name type="common">Salmonella choleraesuis</name>
    <dbReference type="NCBI Taxonomy" id="28901"/>
    <lineage>
        <taxon>Bacteria</taxon>
        <taxon>Pseudomonadati</taxon>
        <taxon>Pseudomonadota</taxon>
        <taxon>Gammaproteobacteria</taxon>
        <taxon>Enterobacterales</taxon>
        <taxon>Enterobacteriaceae</taxon>
        <taxon>Salmonella</taxon>
    </lineage>
</organism>
<protein>
    <submittedName>
        <fullName evidence="1">Sel1 repeat family protein</fullName>
    </submittedName>
</protein>
<name>A0A704NC59_SALER</name>
<evidence type="ECO:0000313" key="1">
    <source>
        <dbReference type="EMBL" id="HAC8084105.1"/>
    </source>
</evidence>
<proteinExistence type="predicted"/>
<feature type="non-terminal residue" evidence="1">
    <location>
        <position position="91"/>
    </location>
</feature>
<dbReference type="EMBL" id="DAAMUB010000055">
    <property type="protein sequence ID" value="HAC8084105.1"/>
    <property type="molecule type" value="Genomic_DNA"/>
</dbReference>
<reference evidence="1" key="1">
    <citation type="journal article" date="2018" name="Genome Biol.">
        <title>SKESA: strategic k-mer extension for scrupulous assemblies.</title>
        <authorList>
            <person name="Souvorov A."/>
            <person name="Agarwala R."/>
            <person name="Lipman D.J."/>
        </authorList>
    </citation>
    <scope>NUCLEOTIDE SEQUENCE</scope>
    <source>
        <strain evidence="1">CFIAFB20180419</strain>
    </source>
</reference>
<comment type="caution">
    <text evidence="1">The sequence shown here is derived from an EMBL/GenBank/DDBJ whole genome shotgun (WGS) entry which is preliminary data.</text>
</comment>